<dbReference type="GO" id="GO:0008360">
    <property type="term" value="P:regulation of cell shape"/>
    <property type="evidence" value="ECO:0007669"/>
    <property type="project" value="UniProtKB-KW"/>
</dbReference>
<sequence length="496" mass="55380">MSTTKISNQNKKTAIQLTLMIILTCLSQIVALYKSRFTAVNFGATDYMDAYNFSLEIATFIFSFMTGGVTTVIIPAYVKKNSSKAVNTFITLTYGCILLLSVGIIIFRTPLLSSLTVRGTDFIAIASGFLIVSFVIQGILSLLAVTTAYYQSEDRYNIPKIIVLIVNMIVLTILLLGVIDNIYLYFSLLIAGSVLNLILDFIVAIKIGFRYKFCFDFKNPEFKNMLIVFLPTVLSSGVYKLHTMVDTTIATNLAEGQATILTYASQIITMVNTVIVGNLTVYVYPKIIANLKSKNTSKYFWDYCILFHAVLAIIIAGFINVGFEGLSLLFVGGKFTLENANVLYMCACIYISGQQFNVIRDLIYRYFYANSNTKETFKNSVIVSIINIILSLLLVSLFRVYGIVLGTVLSNMISLALIYIRFKKNFGIDVKISYISIEIIKNILAMVGSVIVIHWLKTFLAINNNILSIIVYGTGTVIVYLVLILLLQTKIRHIKL</sequence>
<feature type="transmembrane region" description="Helical" evidence="8">
    <location>
        <begin position="225"/>
        <end position="243"/>
    </location>
</feature>
<dbReference type="PANTHER" id="PTHR47019">
    <property type="entry name" value="LIPID II FLIPPASE MURJ"/>
    <property type="match status" value="1"/>
</dbReference>
<dbReference type="GO" id="GO:0015648">
    <property type="term" value="F:lipid-linked peptidoglycan transporter activity"/>
    <property type="evidence" value="ECO:0007669"/>
    <property type="project" value="TreeGrafter"/>
</dbReference>
<dbReference type="Pfam" id="PF03023">
    <property type="entry name" value="MurJ"/>
    <property type="match status" value="1"/>
</dbReference>
<dbReference type="PANTHER" id="PTHR47019:SF1">
    <property type="entry name" value="LIPID II FLIPPASE MURJ"/>
    <property type="match status" value="1"/>
</dbReference>
<dbReference type="GO" id="GO:0005886">
    <property type="term" value="C:plasma membrane"/>
    <property type="evidence" value="ECO:0007669"/>
    <property type="project" value="UniProtKB-SubCell"/>
</dbReference>
<gene>
    <name evidence="9" type="primary">wzx</name>
    <name evidence="9" type="ORF">SPC27_0013</name>
</gene>
<feature type="transmembrane region" description="Helical" evidence="8">
    <location>
        <begin position="403"/>
        <end position="422"/>
    </location>
</feature>
<feature type="transmembrane region" description="Helical" evidence="8">
    <location>
        <begin position="85"/>
        <end position="107"/>
    </location>
</feature>
<evidence type="ECO:0000256" key="8">
    <source>
        <dbReference type="SAM" id="Phobius"/>
    </source>
</evidence>
<evidence type="ECO:0000313" key="9">
    <source>
        <dbReference type="EMBL" id="CAI34010.1"/>
    </source>
</evidence>
<evidence type="ECO:0000256" key="6">
    <source>
        <dbReference type="ARBA" id="ARBA00022989"/>
    </source>
</evidence>
<feature type="transmembrane region" description="Helical" evidence="8">
    <location>
        <begin position="466"/>
        <end position="487"/>
    </location>
</feature>
<dbReference type="InterPro" id="IPR004268">
    <property type="entry name" value="MurJ"/>
</dbReference>
<organism evidence="9">
    <name type="scientific">Streptococcus pneumoniae</name>
    <dbReference type="NCBI Taxonomy" id="1313"/>
    <lineage>
        <taxon>Bacteria</taxon>
        <taxon>Bacillati</taxon>
        <taxon>Bacillota</taxon>
        <taxon>Bacilli</taxon>
        <taxon>Lactobacillales</taxon>
        <taxon>Streptococcaceae</taxon>
        <taxon>Streptococcus</taxon>
    </lineage>
</organism>
<dbReference type="InterPro" id="IPR051050">
    <property type="entry name" value="Lipid_II_flippase_MurJ/MviN"/>
</dbReference>
<feature type="transmembrane region" description="Helical" evidence="8">
    <location>
        <begin position="342"/>
        <end position="359"/>
    </location>
</feature>
<dbReference type="RefSeq" id="WP_061830629.1">
    <property type="nucleotide sequence ID" value="NZ_FDLS01000003.1"/>
</dbReference>
<feature type="transmembrane region" description="Helical" evidence="8">
    <location>
        <begin position="53"/>
        <end position="78"/>
    </location>
</feature>
<feature type="transmembrane region" description="Helical" evidence="8">
    <location>
        <begin position="185"/>
        <end position="205"/>
    </location>
</feature>
<name>Q4K039_STREE</name>
<keyword evidence="6 8" id="KW-1133">Transmembrane helix</keyword>
<feature type="transmembrane region" description="Helical" evidence="8">
    <location>
        <begin position="305"/>
        <end position="330"/>
    </location>
</feature>
<proteinExistence type="predicted"/>
<accession>Q4K039</accession>
<feature type="transmembrane region" description="Helical" evidence="8">
    <location>
        <begin position="122"/>
        <end position="149"/>
    </location>
</feature>
<dbReference type="GO" id="GO:0034204">
    <property type="term" value="P:lipid translocation"/>
    <property type="evidence" value="ECO:0007669"/>
    <property type="project" value="TreeGrafter"/>
</dbReference>
<dbReference type="EMBL" id="CR931691">
    <property type="protein sequence ID" value="CAI34010.1"/>
    <property type="molecule type" value="Genomic_DNA"/>
</dbReference>
<feature type="transmembrane region" description="Helical" evidence="8">
    <location>
        <begin position="263"/>
        <end position="284"/>
    </location>
</feature>
<comment type="subcellular location">
    <subcellularLocation>
        <location evidence="1">Cell membrane</location>
        <topology evidence="1">Multi-pass membrane protein</topology>
    </subcellularLocation>
</comment>
<protein>
    <submittedName>
        <fullName evidence="9">Flippase Wzx</fullName>
    </submittedName>
</protein>
<feature type="transmembrane region" description="Helical" evidence="8">
    <location>
        <begin position="380"/>
        <end position="397"/>
    </location>
</feature>
<evidence type="ECO:0000256" key="4">
    <source>
        <dbReference type="ARBA" id="ARBA00022960"/>
    </source>
</evidence>
<keyword evidence="5" id="KW-0573">Peptidoglycan synthesis</keyword>
<evidence type="ECO:0000256" key="5">
    <source>
        <dbReference type="ARBA" id="ARBA00022984"/>
    </source>
</evidence>
<keyword evidence="3 8" id="KW-0812">Transmembrane</keyword>
<keyword evidence="4" id="KW-0133">Cell shape</keyword>
<dbReference type="AlphaFoldDB" id="Q4K039"/>
<keyword evidence="2" id="KW-1003">Cell membrane</keyword>
<dbReference type="GO" id="GO:0009252">
    <property type="term" value="P:peptidoglycan biosynthetic process"/>
    <property type="evidence" value="ECO:0007669"/>
    <property type="project" value="UniProtKB-KW"/>
</dbReference>
<dbReference type="PRINTS" id="PR01806">
    <property type="entry name" value="VIRFACTRMVIN"/>
</dbReference>
<reference evidence="9" key="1">
    <citation type="journal article" date="2006" name="PLoS Genet.">
        <title>Genetic analysis of the capsular biosynthetic locus from all 90 pneumococcal serotypes.</title>
        <authorList>
            <person name="Bentley S.D."/>
            <person name="Aanensen D.M."/>
            <person name="Mavroidi A."/>
            <person name="Saunders D."/>
            <person name="Rabbinowitsch E."/>
            <person name="Collins M."/>
            <person name="Donohoe K."/>
            <person name="Harris D."/>
            <person name="Murphy L."/>
            <person name="Quail M.A."/>
            <person name="Samuel G."/>
            <person name="Skovsted I.C."/>
            <person name="Kaltoft M.S."/>
            <person name="Barrell B."/>
            <person name="Reeves P.R."/>
            <person name="Parkhill J."/>
            <person name="Spratt B.G."/>
        </authorList>
    </citation>
    <scope>NUCLEOTIDE SEQUENCE</scope>
    <source>
        <strain evidence="9">Nr. 34371</strain>
    </source>
</reference>
<feature type="transmembrane region" description="Helical" evidence="8">
    <location>
        <begin position="161"/>
        <end position="179"/>
    </location>
</feature>
<feature type="transmembrane region" description="Helical" evidence="8">
    <location>
        <begin position="14"/>
        <end position="33"/>
    </location>
</feature>
<evidence type="ECO:0000256" key="1">
    <source>
        <dbReference type="ARBA" id="ARBA00004651"/>
    </source>
</evidence>
<keyword evidence="7 8" id="KW-0472">Membrane</keyword>
<feature type="transmembrane region" description="Helical" evidence="8">
    <location>
        <begin position="443"/>
        <end position="460"/>
    </location>
</feature>
<evidence type="ECO:0000256" key="2">
    <source>
        <dbReference type="ARBA" id="ARBA00022475"/>
    </source>
</evidence>
<evidence type="ECO:0000256" key="7">
    <source>
        <dbReference type="ARBA" id="ARBA00023136"/>
    </source>
</evidence>
<evidence type="ECO:0000256" key="3">
    <source>
        <dbReference type="ARBA" id="ARBA00022692"/>
    </source>
</evidence>